<evidence type="ECO:0000256" key="12">
    <source>
        <dbReference type="ARBA" id="ARBA00023180"/>
    </source>
</evidence>
<dbReference type="InterPro" id="IPR038050">
    <property type="entry name" value="Neuro_actylchol_rec"/>
</dbReference>
<organism evidence="19 20">
    <name type="scientific">Drosophila gunungcola</name>
    <name type="common">fruit fly</name>
    <dbReference type="NCBI Taxonomy" id="103775"/>
    <lineage>
        <taxon>Eukaryota</taxon>
        <taxon>Metazoa</taxon>
        <taxon>Ecdysozoa</taxon>
        <taxon>Arthropoda</taxon>
        <taxon>Hexapoda</taxon>
        <taxon>Insecta</taxon>
        <taxon>Pterygota</taxon>
        <taxon>Neoptera</taxon>
        <taxon>Endopterygota</taxon>
        <taxon>Diptera</taxon>
        <taxon>Brachycera</taxon>
        <taxon>Muscomorpha</taxon>
        <taxon>Ephydroidea</taxon>
        <taxon>Drosophilidae</taxon>
        <taxon>Drosophila</taxon>
        <taxon>Sophophora</taxon>
    </lineage>
</organism>
<keyword evidence="12" id="KW-0325">Glycoprotein</keyword>
<evidence type="ECO:0000256" key="13">
    <source>
        <dbReference type="ARBA" id="ARBA00023286"/>
    </source>
</evidence>
<dbReference type="AlphaFoldDB" id="A0A9P9YDH8"/>
<dbReference type="InterPro" id="IPR002394">
    <property type="entry name" value="Nicotinic_acetylcholine_rcpt"/>
</dbReference>
<keyword evidence="14" id="KW-0407">Ion channel</keyword>
<keyword evidence="6 16" id="KW-1133">Transmembrane helix</keyword>
<feature type="transmembrane region" description="Helical" evidence="16">
    <location>
        <begin position="374"/>
        <end position="400"/>
    </location>
</feature>
<dbReference type="InterPro" id="IPR006202">
    <property type="entry name" value="Neur_chan_lig-bd"/>
</dbReference>
<dbReference type="CDD" id="cd18989">
    <property type="entry name" value="LGIC_ECD_cation"/>
    <property type="match status" value="1"/>
</dbReference>
<dbReference type="SUPFAM" id="SSF63712">
    <property type="entry name" value="Nicotinic receptor ligand binding domain-like"/>
    <property type="match status" value="1"/>
</dbReference>
<feature type="transmembrane region" description="Helical" evidence="16">
    <location>
        <begin position="344"/>
        <end position="362"/>
    </location>
</feature>
<evidence type="ECO:0000256" key="15">
    <source>
        <dbReference type="ARBA" id="ARBA00034099"/>
    </source>
</evidence>
<keyword evidence="7" id="KW-0770">Synapse</keyword>
<feature type="transmembrane region" description="Helical" evidence="16">
    <location>
        <begin position="313"/>
        <end position="335"/>
    </location>
</feature>
<evidence type="ECO:0000256" key="3">
    <source>
        <dbReference type="ARBA" id="ARBA00022448"/>
    </source>
</evidence>
<keyword evidence="13" id="KW-1071">Ligand-gated ion channel</keyword>
<dbReference type="GO" id="GO:0045211">
    <property type="term" value="C:postsynaptic membrane"/>
    <property type="evidence" value="ECO:0007669"/>
    <property type="project" value="InterPro"/>
</dbReference>
<dbReference type="InterPro" id="IPR036734">
    <property type="entry name" value="Neur_chan_lig-bd_sf"/>
</dbReference>
<keyword evidence="5 16" id="KW-0812">Transmembrane</keyword>
<dbReference type="InterPro" id="IPR036719">
    <property type="entry name" value="Neuro-gated_channel_TM_sf"/>
</dbReference>
<evidence type="ECO:0000256" key="9">
    <source>
        <dbReference type="ARBA" id="ARBA00023136"/>
    </source>
</evidence>
<evidence type="ECO:0000259" key="18">
    <source>
        <dbReference type="Pfam" id="PF02932"/>
    </source>
</evidence>
<dbReference type="Pfam" id="PF02932">
    <property type="entry name" value="Neur_chan_memb"/>
    <property type="match status" value="1"/>
</dbReference>
<comment type="function">
    <text evidence="1">After binding acetylcholine, the AChR responds by an extensive change in conformation that affects all subunits and leads to opening of an ion-conducting channel across the plasma membrane.</text>
</comment>
<evidence type="ECO:0000259" key="17">
    <source>
        <dbReference type="Pfam" id="PF02931"/>
    </source>
</evidence>
<feature type="domain" description="Neurotransmitter-gated ion-channel transmembrane" evidence="18">
    <location>
        <begin position="318"/>
        <end position="449"/>
    </location>
</feature>
<comment type="caution">
    <text evidence="19">The sequence shown here is derived from an EMBL/GenBank/DDBJ whole genome shotgun (WGS) entry which is preliminary data.</text>
</comment>
<feature type="domain" description="Neurotransmitter-gated ion-channel ligand-binding" evidence="17">
    <location>
        <begin position="116"/>
        <end position="307"/>
    </location>
</feature>
<evidence type="ECO:0000256" key="2">
    <source>
        <dbReference type="ARBA" id="ARBA00009237"/>
    </source>
</evidence>
<dbReference type="PRINTS" id="PR00254">
    <property type="entry name" value="NICOTINICR"/>
</dbReference>
<evidence type="ECO:0000313" key="20">
    <source>
        <dbReference type="Proteomes" id="UP001059596"/>
    </source>
</evidence>
<evidence type="ECO:0000256" key="11">
    <source>
        <dbReference type="ARBA" id="ARBA00023170"/>
    </source>
</evidence>
<name>A0A9P9YDH8_9MUSC</name>
<dbReference type="Gene3D" id="2.70.170.10">
    <property type="entry name" value="Neurotransmitter-gated ion-channel ligand-binding domain"/>
    <property type="match status" value="1"/>
</dbReference>
<evidence type="ECO:0000313" key="19">
    <source>
        <dbReference type="EMBL" id="KAI8034921.1"/>
    </source>
</evidence>
<comment type="similarity">
    <text evidence="2">Belongs to the ligand-gated ion channel (TC 1.A.9) family. Acetylcholine receptor (TC 1.A.9.1) subfamily.</text>
</comment>
<dbReference type="InterPro" id="IPR006201">
    <property type="entry name" value="Neur_channel"/>
</dbReference>
<dbReference type="Proteomes" id="UP001059596">
    <property type="component" value="Unassembled WGS sequence"/>
</dbReference>
<comment type="subcellular location">
    <subcellularLocation>
        <location evidence="15">Synaptic cell membrane</location>
        <topology evidence="15">Multi-pass membrane protein</topology>
    </subcellularLocation>
</comment>
<reference evidence="19" key="1">
    <citation type="journal article" date="2023" name="Genome Biol. Evol.">
        <title>Long-read-based Genome Assembly of Drosophila gunungcola Reveals Fewer Chemosensory Genes in Flower-breeding Species.</title>
        <authorList>
            <person name="Negi A."/>
            <person name="Liao B.Y."/>
            <person name="Yeh S.D."/>
        </authorList>
    </citation>
    <scope>NUCLEOTIDE SEQUENCE</scope>
    <source>
        <strain evidence="19">Sukarami</strain>
    </source>
</reference>
<keyword evidence="20" id="KW-1185">Reference proteome</keyword>
<dbReference type="Pfam" id="PF02931">
    <property type="entry name" value="Neur_chan_LBD"/>
    <property type="match status" value="1"/>
</dbReference>
<evidence type="ECO:0000256" key="8">
    <source>
        <dbReference type="ARBA" id="ARBA00023065"/>
    </source>
</evidence>
<evidence type="ECO:0000256" key="16">
    <source>
        <dbReference type="SAM" id="Phobius"/>
    </source>
</evidence>
<dbReference type="GO" id="GO:0022848">
    <property type="term" value="F:acetylcholine-gated monoatomic cation-selective channel activity"/>
    <property type="evidence" value="ECO:0007669"/>
    <property type="project" value="InterPro"/>
</dbReference>
<dbReference type="FunFam" id="2.70.170.10:FF:000028">
    <property type="entry name" value="AcetylCholine Receptor"/>
    <property type="match status" value="1"/>
</dbReference>
<evidence type="ECO:0000256" key="4">
    <source>
        <dbReference type="ARBA" id="ARBA00022475"/>
    </source>
</evidence>
<dbReference type="Gene3D" id="1.20.58.390">
    <property type="entry name" value="Neurotransmitter-gated ion-channel transmembrane domain"/>
    <property type="match status" value="1"/>
</dbReference>
<evidence type="ECO:0000256" key="10">
    <source>
        <dbReference type="ARBA" id="ARBA00023157"/>
    </source>
</evidence>
<dbReference type="InterPro" id="IPR006029">
    <property type="entry name" value="Neurotrans-gated_channel_TM"/>
</dbReference>
<gene>
    <name evidence="19" type="ORF">M5D96_012268</name>
</gene>
<protein>
    <submittedName>
        <fullName evidence="19">Uncharacterized protein</fullName>
    </submittedName>
</protein>
<accession>A0A9P9YDH8</accession>
<dbReference type="CDD" id="cd19051">
    <property type="entry name" value="LGIC_TM_cation"/>
    <property type="match status" value="1"/>
</dbReference>
<dbReference type="FunFam" id="1.20.58.390:FF:000092">
    <property type="entry name" value="Nicotinic acetylcholine receptor subunit alpha10"/>
    <property type="match status" value="1"/>
</dbReference>
<feature type="transmembrane region" description="Helical" evidence="16">
    <location>
        <begin position="477"/>
        <end position="502"/>
    </location>
</feature>
<dbReference type="GO" id="GO:0004888">
    <property type="term" value="F:transmembrane signaling receptor activity"/>
    <property type="evidence" value="ECO:0007669"/>
    <property type="project" value="InterPro"/>
</dbReference>
<evidence type="ECO:0000256" key="14">
    <source>
        <dbReference type="ARBA" id="ARBA00023303"/>
    </source>
</evidence>
<sequence>MSSDPTQKCNMWAFISNAGRESTEISRPRPCAKPRAELSSLSDSARQALDIGYCRHLYTYIVIFSTMPSSTKIKSLISGLGLLQMLVGILFLFSASVPGATSDPDPRNDNVKAPDRLHAGLFLNYDSDVQPQFQGAPTNVSLGMVINYIDIDEMNGKLTTHCWLNIRWRDEQRVWQPSEYDNIKEITLKASEVWTPQITLFNGDEGGLLADTQVILSHDGQFRRMPPALYTAYCNLNMLNWPHDRQTCNLKIGSWGLKNIMPDNTTTKGKSLDYDDQVQSPEWQIVDSRAKFVSQDYYGYMEYTLTAERRSSMYTAVIYTPASCIVILALSAFWLPPHMGGEKIMINGLLIIVIAAFLMYFAQLLPVLSNKTPLVVIFYSTTLLFLSFSTIIEVMVLYLATAKHKRSVPEVLKKLLHGKLGTWLLLSQFSTTGEPQEEQTKEMGEHLYENPDEDDAANPLGINPSGMPSYKAIQFDWALLATAVDRIFFVAFSLAFFILAIICAV</sequence>
<evidence type="ECO:0000256" key="7">
    <source>
        <dbReference type="ARBA" id="ARBA00023018"/>
    </source>
</evidence>
<feature type="transmembrane region" description="Helical" evidence="16">
    <location>
        <begin position="76"/>
        <end position="97"/>
    </location>
</feature>
<dbReference type="PANTHER" id="PTHR18945">
    <property type="entry name" value="NEUROTRANSMITTER GATED ION CHANNEL"/>
    <property type="match status" value="1"/>
</dbReference>
<keyword evidence="8" id="KW-0406">Ion transport</keyword>
<dbReference type="SUPFAM" id="SSF90112">
    <property type="entry name" value="Neurotransmitter-gated ion-channel transmembrane pore"/>
    <property type="match status" value="1"/>
</dbReference>
<dbReference type="EMBL" id="JAMKOV010000053">
    <property type="protein sequence ID" value="KAI8034921.1"/>
    <property type="molecule type" value="Genomic_DNA"/>
</dbReference>
<proteinExistence type="inferred from homology"/>
<keyword evidence="3" id="KW-0813">Transport</keyword>
<keyword evidence="4" id="KW-1003">Cell membrane</keyword>
<evidence type="ECO:0000256" key="6">
    <source>
        <dbReference type="ARBA" id="ARBA00022989"/>
    </source>
</evidence>
<keyword evidence="9 16" id="KW-0472">Membrane</keyword>
<keyword evidence="11" id="KW-0675">Receptor</keyword>
<evidence type="ECO:0000256" key="5">
    <source>
        <dbReference type="ARBA" id="ARBA00022692"/>
    </source>
</evidence>
<evidence type="ECO:0000256" key="1">
    <source>
        <dbReference type="ARBA" id="ARBA00003328"/>
    </source>
</evidence>
<keyword evidence="10" id="KW-1015">Disulfide bond</keyword>